<comment type="similarity">
    <text evidence="7">Belongs to the binding-protein-dependent transport system permease family.</text>
</comment>
<dbReference type="GO" id="GO:0055085">
    <property type="term" value="P:transmembrane transport"/>
    <property type="evidence" value="ECO:0007669"/>
    <property type="project" value="InterPro"/>
</dbReference>
<dbReference type="OrthoDB" id="2063054at2"/>
<evidence type="ECO:0000256" key="4">
    <source>
        <dbReference type="ARBA" id="ARBA00022692"/>
    </source>
</evidence>
<protein>
    <submittedName>
        <fullName evidence="9">Putative chitobiose transport system permease protein</fullName>
    </submittedName>
</protein>
<evidence type="ECO:0000256" key="3">
    <source>
        <dbReference type="ARBA" id="ARBA00022475"/>
    </source>
</evidence>
<dbReference type="Proteomes" id="UP000199361">
    <property type="component" value="Unassembled WGS sequence"/>
</dbReference>
<dbReference type="CDD" id="cd06261">
    <property type="entry name" value="TM_PBP2"/>
    <property type="match status" value="1"/>
</dbReference>
<feature type="transmembrane region" description="Helical" evidence="7">
    <location>
        <begin position="241"/>
        <end position="262"/>
    </location>
</feature>
<accession>A0A1I0LL95</accession>
<dbReference type="RefSeq" id="WP_091091782.1">
    <property type="nucleotide sequence ID" value="NZ_FOHX01000018.1"/>
</dbReference>
<dbReference type="GO" id="GO:0005886">
    <property type="term" value="C:plasma membrane"/>
    <property type="evidence" value="ECO:0007669"/>
    <property type="project" value="UniProtKB-SubCell"/>
</dbReference>
<dbReference type="SUPFAM" id="SSF161098">
    <property type="entry name" value="MetI-like"/>
    <property type="match status" value="1"/>
</dbReference>
<evidence type="ECO:0000256" key="1">
    <source>
        <dbReference type="ARBA" id="ARBA00004651"/>
    </source>
</evidence>
<dbReference type="AlphaFoldDB" id="A0A1I0LL95"/>
<keyword evidence="10" id="KW-1185">Reference proteome</keyword>
<evidence type="ECO:0000256" key="7">
    <source>
        <dbReference type="RuleBase" id="RU363032"/>
    </source>
</evidence>
<dbReference type="InterPro" id="IPR035906">
    <property type="entry name" value="MetI-like_sf"/>
</dbReference>
<feature type="domain" description="ABC transmembrane type-1" evidence="8">
    <location>
        <begin position="71"/>
        <end position="262"/>
    </location>
</feature>
<evidence type="ECO:0000256" key="2">
    <source>
        <dbReference type="ARBA" id="ARBA00022448"/>
    </source>
</evidence>
<feature type="transmembrane region" description="Helical" evidence="7">
    <location>
        <begin position="70"/>
        <end position="94"/>
    </location>
</feature>
<comment type="subcellular location">
    <subcellularLocation>
        <location evidence="1 7">Cell membrane</location>
        <topology evidence="1 7">Multi-pass membrane protein</topology>
    </subcellularLocation>
</comment>
<dbReference type="PANTHER" id="PTHR43744:SF3">
    <property type="entry name" value="LACTOSE TRANSPORT SYSTEM PERMEASE PROTEIN LACG"/>
    <property type="match status" value="1"/>
</dbReference>
<evidence type="ECO:0000313" key="10">
    <source>
        <dbReference type="Proteomes" id="UP000199361"/>
    </source>
</evidence>
<evidence type="ECO:0000259" key="8">
    <source>
        <dbReference type="PROSITE" id="PS50928"/>
    </source>
</evidence>
<keyword evidence="3" id="KW-1003">Cell membrane</keyword>
<sequence length="277" mass="29984">MKVFGLGTRTAVLAVLTAGAALALAPVLWLLSTSFKGRGDVFAVPPELVPASPTLDNYAYVWNQADVQRYFVNSLLASAGTVLLNVSVAALLGFALARFAFRGRKLLFLLGISTMVVPFPAIMLPLFVAAKEMGLTDHLLGIVLPTAAVNMWLSVYILREAFAGLPDELEEAARIDGCAPPRMFLQVMLPLVKAPLATSAILVFTLTWSDFLWPLVIMQDHGNFTISVGLQYFMSTLTSNWHHIAAVAVIASLPVVVIFLLLQRYFFTDVLSGATKG</sequence>
<feature type="transmembrane region" description="Helical" evidence="7">
    <location>
        <begin position="139"/>
        <end position="158"/>
    </location>
</feature>
<dbReference type="PROSITE" id="PS50928">
    <property type="entry name" value="ABC_TM1"/>
    <property type="match status" value="1"/>
</dbReference>
<gene>
    <name evidence="9" type="ORF">SAMN05421811_11870</name>
</gene>
<feature type="transmembrane region" description="Helical" evidence="7">
    <location>
        <begin position="106"/>
        <end position="127"/>
    </location>
</feature>
<evidence type="ECO:0000256" key="6">
    <source>
        <dbReference type="ARBA" id="ARBA00023136"/>
    </source>
</evidence>
<feature type="transmembrane region" description="Helical" evidence="7">
    <location>
        <begin position="191"/>
        <end position="209"/>
    </location>
</feature>
<dbReference type="EMBL" id="FOHX01000018">
    <property type="protein sequence ID" value="SEU40562.1"/>
    <property type="molecule type" value="Genomic_DNA"/>
</dbReference>
<proteinExistence type="inferred from homology"/>
<evidence type="ECO:0000256" key="5">
    <source>
        <dbReference type="ARBA" id="ARBA00022989"/>
    </source>
</evidence>
<keyword evidence="4 7" id="KW-0812">Transmembrane</keyword>
<keyword evidence="5 7" id="KW-1133">Transmembrane helix</keyword>
<feature type="transmembrane region" description="Helical" evidence="7">
    <location>
        <begin position="12"/>
        <end position="31"/>
    </location>
</feature>
<name>A0A1I0LL95_9ACTN</name>
<dbReference type="InterPro" id="IPR000515">
    <property type="entry name" value="MetI-like"/>
</dbReference>
<dbReference type="Gene3D" id="1.10.3720.10">
    <property type="entry name" value="MetI-like"/>
    <property type="match status" value="1"/>
</dbReference>
<keyword evidence="2 7" id="KW-0813">Transport</keyword>
<evidence type="ECO:0000313" key="9">
    <source>
        <dbReference type="EMBL" id="SEU40562.1"/>
    </source>
</evidence>
<dbReference type="PANTHER" id="PTHR43744">
    <property type="entry name" value="ABC TRANSPORTER PERMEASE PROTEIN MG189-RELATED-RELATED"/>
    <property type="match status" value="1"/>
</dbReference>
<organism evidence="9 10">
    <name type="scientific">Nonomuraea wenchangensis</name>
    <dbReference type="NCBI Taxonomy" id="568860"/>
    <lineage>
        <taxon>Bacteria</taxon>
        <taxon>Bacillati</taxon>
        <taxon>Actinomycetota</taxon>
        <taxon>Actinomycetes</taxon>
        <taxon>Streptosporangiales</taxon>
        <taxon>Streptosporangiaceae</taxon>
        <taxon>Nonomuraea</taxon>
    </lineage>
</organism>
<dbReference type="STRING" id="568860.SAMN05421811_11870"/>
<dbReference type="Pfam" id="PF00528">
    <property type="entry name" value="BPD_transp_1"/>
    <property type="match status" value="1"/>
</dbReference>
<keyword evidence="6 7" id="KW-0472">Membrane</keyword>
<reference evidence="9 10" key="1">
    <citation type="submission" date="2016-10" db="EMBL/GenBank/DDBJ databases">
        <authorList>
            <person name="de Groot N.N."/>
        </authorList>
    </citation>
    <scope>NUCLEOTIDE SEQUENCE [LARGE SCALE GENOMIC DNA]</scope>
    <source>
        <strain evidence="9 10">CGMCC 4.5598</strain>
    </source>
</reference>